<dbReference type="GO" id="GO:0004823">
    <property type="term" value="F:leucine-tRNA ligase activity"/>
    <property type="evidence" value="ECO:0007669"/>
    <property type="project" value="UniProtKB-UniRule"/>
</dbReference>
<dbReference type="PANTHER" id="PTHR43740">
    <property type="entry name" value="LEUCYL-TRNA SYNTHETASE"/>
    <property type="match status" value="1"/>
</dbReference>
<dbReference type="PRINTS" id="PR00985">
    <property type="entry name" value="TRNASYNTHLEU"/>
</dbReference>
<feature type="domain" description="Aminoacyl-tRNA synthetase class Ia" evidence="11">
    <location>
        <begin position="273"/>
        <end position="484"/>
    </location>
</feature>
<evidence type="ECO:0000256" key="4">
    <source>
        <dbReference type="ARBA" id="ARBA00022598"/>
    </source>
</evidence>
<evidence type="ECO:0000259" key="12">
    <source>
        <dbReference type="Pfam" id="PF08264"/>
    </source>
</evidence>
<protein>
    <recommendedName>
        <fullName evidence="2 10">Leucine--tRNA ligase</fullName>
        <ecNumber evidence="2 10">6.1.1.4</ecNumber>
    </recommendedName>
</protein>
<evidence type="ECO:0000256" key="9">
    <source>
        <dbReference type="ARBA" id="ARBA00047469"/>
    </source>
</evidence>
<feature type="domain" description="Leucyl-tRNA synthetase editing" evidence="13">
    <location>
        <begin position="85"/>
        <end position="272"/>
    </location>
</feature>
<keyword evidence="8" id="KW-0030">Aminoacyl-tRNA synthetase</keyword>
<evidence type="ECO:0000256" key="3">
    <source>
        <dbReference type="ARBA" id="ARBA00022490"/>
    </source>
</evidence>
<reference evidence="14" key="2">
    <citation type="submission" date="2021-05" db="EMBL/GenBank/DDBJ databases">
        <title>Protein family content uncovers lineage relationships and bacterial pathway maintenance mechanisms in DPANN archaea.</title>
        <authorList>
            <person name="Castelle C.J."/>
            <person name="Meheust R."/>
            <person name="Jaffe A.L."/>
            <person name="Seitz K."/>
            <person name="Gong X."/>
            <person name="Baker B.J."/>
            <person name="Banfield J.F."/>
        </authorList>
    </citation>
    <scope>NUCLEOTIDE SEQUENCE</scope>
    <source>
        <strain evidence="14">RIFCSPHIGHO2_01_FULL_AR10_44_11</strain>
    </source>
</reference>
<dbReference type="Pfam" id="PF08264">
    <property type="entry name" value="Anticodon_1"/>
    <property type="match status" value="1"/>
</dbReference>
<proteinExistence type="inferred from homology"/>
<dbReference type="AlphaFoldDB" id="A0A8T4KVK4"/>
<name>A0A8T4KVK4_9ARCH</name>
<sequence>QWIFLKFLEKGLAYKASAKVNFCSTCKTVLANEQVVNGSCWRCKNPVSEEERAQWFFKITAYADELLEDLQKLDEWPERVKAMQKNWIGKSRGIEIFFKVKDSDLEISTFTTRPDTIFGVTYLVFAPEHPLVRELVKGTEYESDVKKFIEEVRCESLIERTSAEKEKRGMFIGKYLINPVNGDVCPIFIADYAIMEYGTGAVMAVPCHDQRDWEFAEKYSLQKKLVIKPSGRGLNVNEMNSAYIEEGVLVNSSQFDGIPSLEAIEKVSDWLEKNKWGKRTTNYKLRDWLISRQRYWGTPIPVVYCGKCGIVPVAEKDLPIKLPEKIKITGEGNPLDAVKSFAETKCPKCNSPAHRETDTMDTFVDSSWYFLRYCSPGEKKNAFEKNAVSYWMPVDQYIGGIEHAIMHLLYARFFTKALRDLKLLKFDEPFRRLLTQGMVLKDGKVMSKSLGNVVDPGEIMKKFGPDTARTFILSVASPEKELEWSDSGAETIFRFLQRIYALIESNRQNIKLGKINIAKLNNRDKLILSKASRTIMQVTEQMHNFQFNLAINSIMAFADALQKYENPNKKVMGFAAKNLILMLSPIAPHLSEELWEKIKCRGFCSLQEWPAADEKMIDAKAEQAEALAQNTRQDIMHIKEIAKIANPKRIALYAAPKWKWAALKRIADATQGKPDFGKAISACMQDSALKQRGKEVEAMVKAVISKIGEFSELREIDEFSALKESKGQLEKEFKCAVEIQSAEKADYDPAQKAKNALPGKPAIYIE</sequence>
<dbReference type="SUPFAM" id="SSF52374">
    <property type="entry name" value="Nucleotidylyl transferase"/>
    <property type="match status" value="1"/>
</dbReference>
<dbReference type="SUPFAM" id="SSF50677">
    <property type="entry name" value="ValRS/IleRS/LeuRS editing domain"/>
    <property type="match status" value="1"/>
</dbReference>
<evidence type="ECO:0000256" key="10">
    <source>
        <dbReference type="NCBIfam" id="TIGR00396"/>
    </source>
</evidence>
<dbReference type="SUPFAM" id="SSF47323">
    <property type="entry name" value="Anticodon-binding domain of a subclass of class I aminoacyl-tRNA synthetases"/>
    <property type="match status" value="1"/>
</dbReference>
<dbReference type="EC" id="6.1.1.4" evidence="2 10"/>
<dbReference type="Gene3D" id="1.10.730.10">
    <property type="entry name" value="Isoleucyl-tRNA Synthetase, Domain 1"/>
    <property type="match status" value="1"/>
</dbReference>
<dbReference type="InterPro" id="IPR025709">
    <property type="entry name" value="Leu_tRNA-synth_edit"/>
</dbReference>
<evidence type="ECO:0000256" key="1">
    <source>
        <dbReference type="ARBA" id="ARBA00005594"/>
    </source>
</evidence>
<keyword evidence="6" id="KW-0067">ATP-binding</keyword>
<dbReference type="GO" id="GO:0005524">
    <property type="term" value="F:ATP binding"/>
    <property type="evidence" value="ECO:0007669"/>
    <property type="project" value="UniProtKB-KW"/>
</dbReference>
<dbReference type="FunFam" id="3.40.50.620:FF:000212">
    <property type="entry name" value="Leucine--tRNA ligase"/>
    <property type="match status" value="1"/>
</dbReference>
<dbReference type="EMBL" id="JAGVWD010000011">
    <property type="protein sequence ID" value="MBS3057159.1"/>
    <property type="molecule type" value="Genomic_DNA"/>
</dbReference>
<dbReference type="InterPro" id="IPR002300">
    <property type="entry name" value="aa-tRNA-synth_Ia"/>
</dbReference>
<dbReference type="FunFam" id="1.10.730.10:FF:000002">
    <property type="entry name" value="Leucine--tRNA ligase"/>
    <property type="match status" value="1"/>
</dbReference>
<keyword evidence="7" id="KW-0648">Protein biosynthesis</keyword>
<dbReference type="Gene3D" id="1.10.10.720">
    <property type="entry name" value="leucyl-tRNA synthetase"/>
    <property type="match status" value="1"/>
</dbReference>
<dbReference type="InterPro" id="IPR002302">
    <property type="entry name" value="Leu-tRNA-ligase"/>
</dbReference>
<dbReference type="PANTHER" id="PTHR43740:SF2">
    <property type="entry name" value="LEUCINE--TRNA LIGASE, MITOCHONDRIAL"/>
    <property type="match status" value="1"/>
</dbReference>
<dbReference type="Pfam" id="PF13603">
    <property type="entry name" value="tRNA-synt_1_2"/>
    <property type="match status" value="1"/>
</dbReference>
<evidence type="ECO:0000313" key="15">
    <source>
        <dbReference type="Proteomes" id="UP000677687"/>
    </source>
</evidence>
<comment type="similarity">
    <text evidence="1">Belongs to the class-I aminoacyl-tRNA synthetase family.</text>
</comment>
<dbReference type="GO" id="GO:0002161">
    <property type="term" value="F:aminoacyl-tRNA deacylase activity"/>
    <property type="evidence" value="ECO:0007669"/>
    <property type="project" value="InterPro"/>
</dbReference>
<feature type="domain" description="Methionyl/Valyl/Leucyl/Isoleucyl-tRNA synthetase anticodon-binding" evidence="12">
    <location>
        <begin position="524"/>
        <end position="649"/>
    </location>
</feature>
<evidence type="ECO:0000256" key="6">
    <source>
        <dbReference type="ARBA" id="ARBA00022840"/>
    </source>
</evidence>
<dbReference type="Proteomes" id="UP000677687">
    <property type="component" value="Unassembled WGS sequence"/>
</dbReference>
<comment type="catalytic activity">
    <reaction evidence="9">
        <text>tRNA(Leu) + L-leucine + ATP = L-leucyl-tRNA(Leu) + AMP + diphosphate</text>
        <dbReference type="Rhea" id="RHEA:11688"/>
        <dbReference type="Rhea" id="RHEA-COMP:9613"/>
        <dbReference type="Rhea" id="RHEA-COMP:9622"/>
        <dbReference type="ChEBI" id="CHEBI:30616"/>
        <dbReference type="ChEBI" id="CHEBI:33019"/>
        <dbReference type="ChEBI" id="CHEBI:57427"/>
        <dbReference type="ChEBI" id="CHEBI:78442"/>
        <dbReference type="ChEBI" id="CHEBI:78494"/>
        <dbReference type="ChEBI" id="CHEBI:456215"/>
        <dbReference type="EC" id="6.1.1.4"/>
    </reaction>
</comment>
<evidence type="ECO:0000256" key="5">
    <source>
        <dbReference type="ARBA" id="ARBA00022741"/>
    </source>
</evidence>
<dbReference type="InterPro" id="IPR013155">
    <property type="entry name" value="M/V/L/I-tRNA-synth_anticd-bd"/>
</dbReference>
<gene>
    <name evidence="14" type="primary">leuS</name>
    <name evidence="14" type="ORF">J4415_00865</name>
</gene>
<dbReference type="NCBIfam" id="TIGR00396">
    <property type="entry name" value="leuS_bact"/>
    <property type="match status" value="1"/>
</dbReference>
<feature type="non-terminal residue" evidence="14">
    <location>
        <position position="1"/>
    </location>
</feature>
<evidence type="ECO:0000256" key="7">
    <source>
        <dbReference type="ARBA" id="ARBA00022917"/>
    </source>
</evidence>
<dbReference type="InterPro" id="IPR009080">
    <property type="entry name" value="tRNAsynth_Ia_anticodon-bd"/>
</dbReference>
<dbReference type="Gene3D" id="3.40.50.620">
    <property type="entry name" value="HUPs"/>
    <property type="match status" value="2"/>
</dbReference>
<evidence type="ECO:0000313" key="14">
    <source>
        <dbReference type="EMBL" id="MBS3057159.1"/>
    </source>
</evidence>
<dbReference type="InterPro" id="IPR009008">
    <property type="entry name" value="Val/Leu/Ile-tRNA-synth_edit"/>
</dbReference>
<keyword evidence="3" id="KW-0963">Cytoplasm</keyword>
<keyword evidence="4 14" id="KW-0436">Ligase</keyword>
<dbReference type="GO" id="GO:0006429">
    <property type="term" value="P:leucyl-tRNA aminoacylation"/>
    <property type="evidence" value="ECO:0007669"/>
    <property type="project" value="UniProtKB-UniRule"/>
</dbReference>
<comment type="caution">
    <text evidence="14">The sequence shown here is derived from an EMBL/GenBank/DDBJ whole genome shotgun (WGS) entry which is preliminary data.</text>
</comment>
<evidence type="ECO:0000256" key="8">
    <source>
        <dbReference type="ARBA" id="ARBA00023146"/>
    </source>
</evidence>
<evidence type="ECO:0000256" key="2">
    <source>
        <dbReference type="ARBA" id="ARBA00013164"/>
    </source>
</evidence>
<dbReference type="Gene3D" id="3.30.2320.20">
    <property type="entry name" value="Class I aminoacyl-tRNA synthetases (RS)"/>
    <property type="match status" value="1"/>
</dbReference>
<dbReference type="Pfam" id="PF00133">
    <property type="entry name" value="tRNA-synt_1"/>
    <property type="match status" value="1"/>
</dbReference>
<dbReference type="InterPro" id="IPR014729">
    <property type="entry name" value="Rossmann-like_a/b/a_fold"/>
</dbReference>
<organism evidence="14 15">
    <name type="scientific">Candidatus Iainarchaeum sp</name>
    <dbReference type="NCBI Taxonomy" id="3101447"/>
    <lineage>
        <taxon>Archaea</taxon>
        <taxon>Candidatus Iainarchaeota</taxon>
        <taxon>Candidatus Iainarchaeia</taxon>
        <taxon>Candidatus Iainarchaeales</taxon>
        <taxon>Candidatus Iainarchaeaceae</taxon>
        <taxon>Candidatus Iainarchaeum</taxon>
    </lineage>
</organism>
<dbReference type="GO" id="GO:0005829">
    <property type="term" value="C:cytosol"/>
    <property type="evidence" value="ECO:0007669"/>
    <property type="project" value="TreeGrafter"/>
</dbReference>
<keyword evidence="5" id="KW-0547">Nucleotide-binding</keyword>
<evidence type="ECO:0000259" key="13">
    <source>
        <dbReference type="Pfam" id="PF13603"/>
    </source>
</evidence>
<reference evidence="14" key="1">
    <citation type="submission" date="2021-03" db="EMBL/GenBank/DDBJ databases">
        <authorList>
            <person name="Jaffe A."/>
        </authorList>
    </citation>
    <scope>NUCLEOTIDE SEQUENCE</scope>
    <source>
        <strain evidence="14">RIFCSPHIGHO2_01_FULL_AR10_44_11</strain>
    </source>
</reference>
<accession>A0A8T4KVK4</accession>
<dbReference type="CDD" id="cd07958">
    <property type="entry name" value="Anticodon_Ia_Leu_BEm"/>
    <property type="match status" value="1"/>
</dbReference>
<evidence type="ECO:0000259" key="11">
    <source>
        <dbReference type="Pfam" id="PF00133"/>
    </source>
</evidence>